<protein>
    <submittedName>
        <fullName evidence="1">Uncharacterized protein</fullName>
    </submittedName>
</protein>
<proteinExistence type="predicted"/>
<organism evidence="1 2">
    <name type="scientific">Mucuna pruriens</name>
    <name type="common">Velvet bean</name>
    <name type="synonym">Dolichos pruriens</name>
    <dbReference type="NCBI Taxonomy" id="157652"/>
    <lineage>
        <taxon>Eukaryota</taxon>
        <taxon>Viridiplantae</taxon>
        <taxon>Streptophyta</taxon>
        <taxon>Embryophyta</taxon>
        <taxon>Tracheophyta</taxon>
        <taxon>Spermatophyta</taxon>
        <taxon>Magnoliopsida</taxon>
        <taxon>eudicotyledons</taxon>
        <taxon>Gunneridae</taxon>
        <taxon>Pentapetalae</taxon>
        <taxon>rosids</taxon>
        <taxon>fabids</taxon>
        <taxon>Fabales</taxon>
        <taxon>Fabaceae</taxon>
        <taxon>Papilionoideae</taxon>
        <taxon>50 kb inversion clade</taxon>
        <taxon>NPAAA clade</taxon>
        <taxon>indigoferoid/millettioid clade</taxon>
        <taxon>Phaseoleae</taxon>
        <taxon>Mucuna</taxon>
    </lineage>
</organism>
<reference evidence="1" key="1">
    <citation type="submission" date="2018-05" db="EMBL/GenBank/DDBJ databases">
        <title>Draft genome of Mucuna pruriens seed.</title>
        <authorList>
            <person name="Nnadi N.E."/>
            <person name="Vos R."/>
            <person name="Hasami M.H."/>
            <person name="Devisetty U.K."/>
            <person name="Aguiy J.C."/>
        </authorList>
    </citation>
    <scope>NUCLEOTIDE SEQUENCE [LARGE SCALE GENOMIC DNA]</scope>
    <source>
        <strain evidence="1">JCA_2017</strain>
    </source>
</reference>
<evidence type="ECO:0000313" key="1">
    <source>
        <dbReference type="EMBL" id="RDY02215.1"/>
    </source>
</evidence>
<name>A0A371HHD6_MUCPR</name>
<dbReference type="AlphaFoldDB" id="A0A371HHD6"/>
<dbReference type="EMBL" id="QJKJ01002581">
    <property type="protein sequence ID" value="RDY02215.1"/>
    <property type="molecule type" value="Genomic_DNA"/>
</dbReference>
<sequence>MLVVSLTKGLIPKVFHEHIAHMGEYEAQANASGKVMVPNIPNWKCILCSPHQKRETKVPEGTKVVWLRKTTNQRLAITEDSAAIS</sequence>
<dbReference type="Proteomes" id="UP000257109">
    <property type="component" value="Unassembled WGS sequence"/>
</dbReference>
<feature type="non-terminal residue" evidence="1">
    <location>
        <position position="1"/>
    </location>
</feature>
<accession>A0A371HHD6</accession>
<evidence type="ECO:0000313" key="2">
    <source>
        <dbReference type="Proteomes" id="UP000257109"/>
    </source>
</evidence>
<keyword evidence="2" id="KW-1185">Reference proteome</keyword>
<comment type="caution">
    <text evidence="1">The sequence shown here is derived from an EMBL/GenBank/DDBJ whole genome shotgun (WGS) entry which is preliminary data.</text>
</comment>
<gene>
    <name evidence="1" type="ORF">CR513_14361</name>
</gene>